<dbReference type="AlphaFoldDB" id="A0A5K3EHU2"/>
<proteinExistence type="predicted"/>
<organism evidence="1">
    <name type="scientific">Mesocestoides corti</name>
    <name type="common">Flatworm</name>
    <dbReference type="NCBI Taxonomy" id="53468"/>
    <lineage>
        <taxon>Eukaryota</taxon>
        <taxon>Metazoa</taxon>
        <taxon>Spiralia</taxon>
        <taxon>Lophotrochozoa</taxon>
        <taxon>Platyhelminthes</taxon>
        <taxon>Cestoda</taxon>
        <taxon>Eucestoda</taxon>
        <taxon>Cyclophyllidea</taxon>
        <taxon>Mesocestoididae</taxon>
        <taxon>Mesocestoides</taxon>
    </lineage>
</organism>
<accession>A0A5K3EHU2</accession>
<name>A0A5K3EHU2_MESCO</name>
<evidence type="ECO:0000313" key="1">
    <source>
        <dbReference type="WBParaSite" id="MCU_000648-RA"/>
    </source>
</evidence>
<dbReference type="WBParaSite" id="MCU_000648-RA">
    <property type="protein sequence ID" value="MCU_000648-RA"/>
    <property type="gene ID" value="MCU_000648"/>
</dbReference>
<protein>
    <submittedName>
        <fullName evidence="1">Uncharacterized protein</fullName>
    </submittedName>
</protein>
<sequence length="51" mass="5425">VKPIKTRCYLRSRALLGLTGVHSLGVCQGNYFGEMAVSVCISLKTNAPQSG</sequence>
<reference evidence="1" key="1">
    <citation type="submission" date="2019-11" db="UniProtKB">
        <authorList>
            <consortium name="WormBaseParasite"/>
        </authorList>
    </citation>
    <scope>IDENTIFICATION</scope>
</reference>